<name>A0A517SMR0_9PLAN</name>
<dbReference type="FunCoup" id="A0A517SMR0">
    <property type="interactions" value="35"/>
</dbReference>
<dbReference type="CDD" id="cd02603">
    <property type="entry name" value="HAD_sEH-N_like"/>
    <property type="match status" value="1"/>
</dbReference>
<proteinExistence type="predicted"/>
<reference evidence="1 2" key="1">
    <citation type="submission" date="2019-02" db="EMBL/GenBank/DDBJ databases">
        <title>Deep-cultivation of Planctomycetes and their phenomic and genomic characterization uncovers novel biology.</title>
        <authorList>
            <person name="Wiegand S."/>
            <person name="Jogler M."/>
            <person name="Boedeker C."/>
            <person name="Pinto D."/>
            <person name="Vollmers J."/>
            <person name="Rivas-Marin E."/>
            <person name="Kohn T."/>
            <person name="Peeters S.H."/>
            <person name="Heuer A."/>
            <person name="Rast P."/>
            <person name="Oberbeckmann S."/>
            <person name="Bunk B."/>
            <person name="Jeske O."/>
            <person name="Meyerdierks A."/>
            <person name="Storesund J.E."/>
            <person name="Kallscheuer N."/>
            <person name="Luecker S."/>
            <person name="Lage O.M."/>
            <person name="Pohl T."/>
            <person name="Merkel B.J."/>
            <person name="Hornburger P."/>
            <person name="Mueller R.-W."/>
            <person name="Bruemmer F."/>
            <person name="Labrenz M."/>
            <person name="Spormann A.M."/>
            <person name="Op den Camp H."/>
            <person name="Overmann J."/>
            <person name="Amann R."/>
            <person name="Jetten M.S.M."/>
            <person name="Mascher T."/>
            <person name="Medema M.H."/>
            <person name="Devos D.P."/>
            <person name="Kaster A.-K."/>
            <person name="Ovreas L."/>
            <person name="Rohde M."/>
            <person name="Galperin M.Y."/>
            <person name="Jogler C."/>
        </authorList>
    </citation>
    <scope>NUCLEOTIDE SEQUENCE [LARGE SCALE GENOMIC DNA]</scope>
    <source>
        <strain evidence="1 2">Pan44</strain>
    </source>
</reference>
<dbReference type="InterPro" id="IPR023214">
    <property type="entry name" value="HAD_sf"/>
</dbReference>
<dbReference type="Pfam" id="PF00702">
    <property type="entry name" value="Hydrolase"/>
    <property type="match status" value="1"/>
</dbReference>
<dbReference type="InterPro" id="IPR036412">
    <property type="entry name" value="HAD-like_sf"/>
</dbReference>
<dbReference type="PANTHER" id="PTHR43611:SF3">
    <property type="entry name" value="FLAVIN MONONUCLEOTIDE HYDROLASE 1, CHLOROPLATIC"/>
    <property type="match status" value="1"/>
</dbReference>
<dbReference type="PANTHER" id="PTHR43611">
    <property type="entry name" value="ALPHA-D-GLUCOSE 1-PHOSPHATE PHOSPHATASE"/>
    <property type="match status" value="1"/>
</dbReference>
<evidence type="ECO:0000313" key="1">
    <source>
        <dbReference type="EMBL" id="QDT57396.1"/>
    </source>
</evidence>
<dbReference type="SUPFAM" id="SSF56784">
    <property type="entry name" value="HAD-like"/>
    <property type="match status" value="1"/>
</dbReference>
<evidence type="ECO:0000313" key="2">
    <source>
        <dbReference type="Proteomes" id="UP000315700"/>
    </source>
</evidence>
<accession>A0A517SMR0</accession>
<gene>
    <name evidence="1" type="primary">yihX</name>
    <name evidence="1" type="ORF">Pan44_54650</name>
</gene>
<dbReference type="Proteomes" id="UP000315700">
    <property type="component" value="Chromosome"/>
</dbReference>
<dbReference type="EMBL" id="CP036271">
    <property type="protein sequence ID" value="QDT57396.1"/>
    <property type="molecule type" value="Genomic_DNA"/>
</dbReference>
<dbReference type="Gene3D" id="1.10.150.240">
    <property type="entry name" value="Putative phosphatase, domain 2"/>
    <property type="match status" value="1"/>
</dbReference>
<dbReference type="Gene3D" id="3.40.50.1000">
    <property type="entry name" value="HAD superfamily/HAD-like"/>
    <property type="match status" value="1"/>
</dbReference>
<dbReference type="SFLD" id="SFLDS00003">
    <property type="entry name" value="Haloacid_Dehalogenase"/>
    <property type="match status" value="1"/>
</dbReference>
<dbReference type="EC" id="3.1.3.-" evidence="1"/>
<dbReference type="KEGG" id="ccos:Pan44_54650"/>
<keyword evidence="1" id="KW-0378">Hydrolase</keyword>
<protein>
    <submittedName>
        <fullName evidence="1">Alpha-D-glucose-1-phosphate phosphatase YihX</fullName>
        <ecNumber evidence="1">3.1.3.-</ecNumber>
    </submittedName>
</protein>
<dbReference type="AlphaFoldDB" id="A0A517SMR0"/>
<organism evidence="1 2">
    <name type="scientific">Caulifigura coniformis</name>
    <dbReference type="NCBI Taxonomy" id="2527983"/>
    <lineage>
        <taxon>Bacteria</taxon>
        <taxon>Pseudomonadati</taxon>
        <taxon>Planctomycetota</taxon>
        <taxon>Planctomycetia</taxon>
        <taxon>Planctomycetales</taxon>
        <taxon>Planctomycetaceae</taxon>
        <taxon>Caulifigura</taxon>
    </lineage>
</organism>
<dbReference type="PRINTS" id="PR00413">
    <property type="entry name" value="HADHALOGNASE"/>
</dbReference>
<dbReference type="GO" id="GO:0016787">
    <property type="term" value="F:hydrolase activity"/>
    <property type="evidence" value="ECO:0007669"/>
    <property type="project" value="UniProtKB-KW"/>
</dbReference>
<dbReference type="InParanoid" id="A0A517SMR0"/>
<dbReference type="InterPro" id="IPR023198">
    <property type="entry name" value="PGP-like_dom2"/>
</dbReference>
<dbReference type="RefSeq" id="WP_145034745.1">
    <property type="nucleotide sequence ID" value="NZ_CP036271.1"/>
</dbReference>
<dbReference type="SFLD" id="SFLDG01129">
    <property type="entry name" value="C1.5:_HAD__Beta-PGM__Phosphata"/>
    <property type="match status" value="1"/>
</dbReference>
<dbReference type="NCBIfam" id="TIGR01549">
    <property type="entry name" value="HAD-SF-IA-v1"/>
    <property type="match status" value="1"/>
</dbReference>
<dbReference type="InterPro" id="IPR006439">
    <property type="entry name" value="HAD-SF_hydro_IA"/>
</dbReference>
<keyword evidence="2" id="KW-1185">Reference proteome</keyword>
<sequence>MLRTILFDLGNVIVHFSHARMCEQIGAVLEWTGPETREFLIDSGLMWNFERGLVTEGDLLAAVEKQRERKIELVSLSTACSDIFQLNEPLVPVIESLKRRGLRLVVLSNTSHWHVDWIRRHWNVLDLFDELVLSYEVGAIKPEPAIYEAAMKAIRCRPEECFYTDDIPAYVAAGREFGLQAEVFTDVAALIPQLAARGITI</sequence>
<dbReference type="OrthoDB" id="9797415at2"/>
<dbReference type="NCBIfam" id="TIGR01509">
    <property type="entry name" value="HAD-SF-IA-v3"/>
    <property type="match status" value="1"/>
</dbReference>